<accession>A0A0N5A8F7</accession>
<dbReference type="WBParaSite" id="SMUV_0000035701-mRNA-1">
    <property type="protein sequence ID" value="SMUV_0000035701-mRNA-1"/>
    <property type="gene ID" value="SMUV_0000035701"/>
</dbReference>
<keyword evidence="1" id="KW-0732">Signal</keyword>
<dbReference type="AlphaFoldDB" id="A0A0N5A8F7"/>
<keyword evidence="2" id="KW-1185">Reference proteome</keyword>
<reference evidence="3" key="1">
    <citation type="submission" date="2017-02" db="UniProtKB">
        <authorList>
            <consortium name="WormBaseParasite"/>
        </authorList>
    </citation>
    <scope>IDENTIFICATION</scope>
</reference>
<evidence type="ECO:0000256" key="1">
    <source>
        <dbReference type="SAM" id="SignalP"/>
    </source>
</evidence>
<feature type="signal peptide" evidence="1">
    <location>
        <begin position="1"/>
        <end position="20"/>
    </location>
</feature>
<evidence type="ECO:0000313" key="2">
    <source>
        <dbReference type="Proteomes" id="UP000046393"/>
    </source>
</evidence>
<evidence type="ECO:0000313" key="3">
    <source>
        <dbReference type="WBParaSite" id="SMUV_0000035701-mRNA-1"/>
    </source>
</evidence>
<protein>
    <submittedName>
        <fullName evidence="3">Spondin domain-containing protein</fullName>
    </submittedName>
</protein>
<organism evidence="2 3">
    <name type="scientific">Syphacia muris</name>
    <dbReference type="NCBI Taxonomy" id="451379"/>
    <lineage>
        <taxon>Eukaryota</taxon>
        <taxon>Metazoa</taxon>
        <taxon>Ecdysozoa</taxon>
        <taxon>Nematoda</taxon>
        <taxon>Chromadorea</taxon>
        <taxon>Rhabditida</taxon>
        <taxon>Spirurina</taxon>
        <taxon>Oxyuridomorpha</taxon>
        <taxon>Oxyuroidea</taxon>
        <taxon>Oxyuridae</taxon>
        <taxon>Syphacia</taxon>
    </lineage>
</organism>
<proteinExistence type="predicted"/>
<feature type="chain" id="PRO_5005892829" evidence="1">
    <location>
        <begin position="21"/>
        <end position="211"/>
    </location>
</feature>
<name>A0A0N5A8F7_9BILA</name>
<sequence>MASVSALLLALLQIFTLSFACAPGGLLASDAELIQDPEFVFSVSPPVGWTYYPQLTTTLTGQSQITNYFPGQGLSLTDASNNAAADVTASMLEAFNEAGILAPGVEITVVYEPDMISNCYTGTAIAAGTKVGVMSGGAITEIGTVPSAGLTVTSCSPLTGLDLTEYVKEVRVIVRGYTTARYTWNRISSSMLGTLNFRYHALFRSPVVITR</sequence>
<dbReference type="Proteomes" id="UP000046393">
    <property type="component" value="Unplaced"/>
</dbReference>